<dbReference type="AlphaFoldDB" id="A0A1W1EHH9"/>
<organism evidence="1">
    <name type="scientific">hydrothermal vent metagenome</name>
    <dbReference type="NCBI Taxonomy" id="652676"/>
    <lineage>
        <taxon>unclassified sequences</taxon>
        <taxon>metagenomes</taxon>
        <taxon>ecological metagenomes</taxon>
    </lineage>
</organism>
<gene>
    <name evidence="1" type="ORF">MNB_SV-15-634</name>
</gene>
<dbReference type="EMBL" id="FRYL01000004">
    <property type="protein sequence ID" value="SHO80309.1"/>
    <property type="molecule type" value="Genomic_DNA"/>
</dbReference>
<reference evidence="1" key="1">
    <citation type="submission" date="2016-10" db="EMBL/GenBank/DDBJ databases">
        <authorList>
            <person name="de Groot N.N."/>
        </authorList>
    </citation>
    <scope>NUCLEOTIDE SEQUENCE</scope>
</reference>
<protein>
    <submittedName>
        <fullName evidence="1">Uncharacterized protein</fullName>
    </submittedName>
</protein>
<evidence type="ECO:0000313" key="1">
    <source>
        <dbReference type="EMBL" id="SHO80309.1"/>
    </source>
</evidence>
<name>A0A1W1EHH9_9ZZZZ</name>
<proteinExistence type="predicted"/>
<sequence>MGIESKFKKVFLEIESLEKKINNGEYRSFFKSKKYNINSLMSNRNYQNIYNFTRTIGDNITSLCSSEDITKEEIKIYRRERNRLDAELHRIHLIMENDKRFWKNSREVFEEFQYKIMMNLPFELNQNIWKIVKRFFFRLFATKPIYLKLQRG</sequence>
<accession>A0A1W1EHH9</accession>